<reference evidence="2 3" key="1">
    <citation type="journal article" date="2016" name="BMC Microbiol.">
        <title>Fucosyllactose and L-fucose utilization of infant Bifidobacterium longum and Bifidobacterium kashiwanohense.</title>
        <authorList>
            <person name="Bunesova V."/>
            <person name="Lacroix C."/>
            <person name="Schwab C."/>
        </authorList>
    </citation>
    <scope>NUCLEOTIDE SEQUENCE [LARGE SCALE GENOMIC DNA]</scope>
    <source>
        <strain evidence="2 3">BSM11-5</strain>
    </source>
</reference>
<evidence type="ECO:0000313" key="2">
    <source>
        <dbReference type="EMBL" id="OIN62245.1"/>
    </source>
</evidence>
<name>A0A1S2VVA5_BIFLN</name>
<evidence type="ECO:0000256" key="1">
    <source>
        <dbReference type="SAM" id="MobiDB-lite"/>
    </source>
</evidence>
<protein>
    <submittedName>
        <fullName evidence="2">Uncharacterized protein</fullName>
    </submittedName>
</protein>
<evidence type="ECO:0000313" key="3">
    <source>
        <dbReference type="Proteomes" id="UP000181801"/>
    </source>
</evidence>
<accession>A0A1S2VVA5</accession>
<dbReference type="AlphaFoldDB" id="A0A1S2VVA5"/>
<comment type="caution">
    <text evidence="2">The sequence shown here is derived from an EMBL/GenBank/DDBJ whole genome shotgun (WGS) entry which is preliminary data.</text>
</comment>
<dbReference type="EMBL" id="MOAE01000039">
    <property type="protein sequence ID" value="OIN62245.1"/>
    <property type="molecule type" value="Genomic_DNA"/>
</dbReference>
<sequence length="109" mass="11772">MKDDGRIPRIKDTDMTDRLLTAGAIAEDTRNPIGDIAACSPGHGSQSVGMFHARAGQRSPTCLGSVAISMRWDQPSHPSRRGPRAWLDLRPHPSWDGAGTYGPDGVFHP</sequence>
<proteinExistence type="predicted"/>
<gene>
    <name evidence="2" type="ORF">BFS26_08090</name>
</gene>
<organism evidence="2 3">
    <name type="scientific">Bifidobacterium longum subsp. suis</name>
    <dbReference type="NCBI Taxonomy" id="1695"/>
    <lineage>
        <taxon>Bacteria</taxon>
        <taxon>Bacillati</taxon>
        <taxon>Actinomycetota</taxon>
        <taxon>Actinomycetes</taxon>
        <taxon>Bifidobacteriales</taxon>
        <taxon>Bifidobacteriaceae</taxon>
        <taxon>Bifidobacterium</taxon>
    </lineage>
</organism>
<dbReference type="Proteomes" id="UP000181801">
    <property type="component" value="Unassembled WGS sequence"/>
</dbReference>
<feature type="region of interest" description="Disordered" evidence="1">
    <location>
        <begin position="72"/>
        <end position="109"/>
    </location>
</feature>